<dbReference type="STRING" id="91626.A0A0C9MF20"/>
<gene>
    <name evidence="3" type="ORF">MAM1_0010c01086</name>
</gene>
<dbReference type="Pfam" id="PF00261">
    <property type="entry name" value="Tropomyosin"/>
    <property type="match status" value="1"/>
</dbReference>
<keyword evidence="4" id="KW-1185">Reference proteome</keyword>
<dbReference type="EMBL" id="DF836299">
    <property type="protein sequence ID" value="GAN01652.1"/>
    <property type="molecule type" value="Genomic_DNA"/>
</dbReference>
<sequence>MEKFKEKLNALRSEAEAANLRATELEHKCKELESEHEQKDEELRSLDARAKELEEALEAAEVSLKQATTDFREADLRAEQLGKKAVKIEQEIAIWDKKNAELEAKYQAAKAEMDELDGQMEGV</sequence>
<reference evidence="3" key="1">
    <citation type="submission" date="2014-09" db="EMBL/GenBank/DDBJ databases">
        <title>Draft genome sequence of an oleaginous Mucoromycotina fungus Mucor ambiguus NBRC6742.</title>
        <authorList>
            <person name="Takeda I."/>
            <person name="Yamane N."/>
            <person name="Morita T."/>
            <person name="Tamano K."/>
            <person name="Machida M."/>
            <person name="Baker S."/>
            <person name="Koike H."/>
        </authorList>
    </citation>
    <scope>NUCLEOTIDE SEQUENCE</scope>
    <source>
        <strain evidence="3">NBRC 6742</strain>
    </source>
</reference>
<proteinExistence type="predicted"/>
<dbReference type="Proteomes" id="UP000053815">
    <property type="component" value="Unassembled WGS sequence"/>
</dbReference>
<evidence type="ECO:0000313" key="3">
    <source>
        <dbReference type="EMBL" id="GAN01652.1"/>
    </source>
</evidence>
<name>A0A0C9MF20_9FUNG</name>
<evidence type="ECO:0000256" key="1">
    <source>
        <dbReference type="ARBA" id="ARBA00023054"/>
    </source>
</evidence>
<dbReference type="AlphaFoldDB" id="A0A0C9MF20"/>
<evidence type="ECO:0000313" key="4">
    <source>
        <dbReference type="Proteomes" id="UP000053815"/>
    </source>
</evidence>
<organism evidence="3">
    <name type="scientific">Mucor ambiguus</name>
    <dbReference type="NCBI Taxonomy" id="91626"/>
    <lineage>
        <taxon>Eukaryota</taxon>
        <taxon>Fungi</taxon>
        <taxon>Fungi incertae sedis</taxon>
        <taxon>Mucoromycota</taxon>
        <taxon>Mucoromycotina</taxon>
        <taxon>Mucoromycetes</taxon>
        <taxon>Mucorales</taxon>
        <taxon>Mucorineae</taxon>
        <taxon>Mucoraceae</taxon>
        <taxon>Mucor</taxon>
    </lineage>
</organism>
<evidence type="ECO:0000256" key="2">
    <source>
        <dbReference type="SAM" id="Coils"/>
    </source>
</evidence>
<keyword evidence="1 2" id="KW-0175">Coiled coil</keyword>
<protein>
    <submittedName>
        <fullName evidence="3">Tpm2p</fullName>
    </submittedName>
</protein>
<feature type="coiled-coil region" evidence="2">
    <location>
        <begin position="1"/>
        <end position="119"/>
    </location>
</feature>
<dbReference type="SUPFAM" id="SSF57997">
    <property type="entry name" value="Tropomyosin"/>
    <property type="match status" value="1"/>
</dbReference>
<dbReference type="OrthoDB" id="128924at2759"/>
<accession>A0A0C9MF20</accession>
<dbReference type="Gene3D" id="1.20.5.340">
    <property type="match status" value="1"/>
</dbReference>
<dbReference type="InterPro" id="IPR000533">
    <property type="entry name" value="Tropomyosin"/>
</dbReference>